<dbReference type="GO" id="GO:0005886">
    <property type="term" value="C:plasma membrane"/>
    <property type="evidence" value="ECO:0007669"/>
    <property type="project" value="TreeGrafter"/>
</dbReference>
<dbReference type="InterPro" id="IPR038377">
    <property type="entry name" value="Na/Glc_symporter_sf"/>
</dbReference>
<evidence type="ECO:0000256" key="6">
    <source>
        <dbReference type="RuleBase" id="RU362091"/>
    </source>
</evidence>
<dbReference type="Pfam" id="PF00474">
    <property type="entry name" value="SSF"/>
    <property type="match status" value="1"/>
</dbReference>
<keyword evidence="3" id="KW-0812">Transmembrane</keyword>
<dbReference type="EMBL" id="LTDF01000073">
    <property type="protein sequence ID" value="KXT51609.1"/>
    <property type="molecule type" value="Genomic_DNA"/>
</dbReference>
<organism evidence="7">
    <name type="scientific">Bacteroides intestinalis</name>
    <dbReference type="NCBI Taxonomy" id="329854"/>
    <lineage>
        <taxon>Bacteria</taxon>
        <taxon>Pseudomonadati</taxon>
        <taxon>Bacteroidota</taxon>
        <taxon>Bacteroidia</taxon>
        <taxon>Bacteroidales</taxon>
        <taxon>Bacteroidaceae</taxon>
        <taxon>Bacteroides</taxon>
    </lineage>
</organism>
<evidence type="ECO:0000256" key="3">
    <source>
        <dbReference type="ARBA" id="ARBA00022692"/>
    </source>
</evidence>
<evidence type="ECO:0000256" key="2">
    <source>
        <dbReference type="ARBA" id="ARBA00006434"/>
    </source>
</evidence>
<dbReference type="InterPro" id="IPR001734">
    <property type="entry name" value="Na/solute_symporter"/>
</dbReference>
<evidence type="ECO:0000256" key="1">
    <source>
        <dbReference type="ARBA" id="ARBA00004141"/>
    </source>
</evidence>
<gene>
    <name evidence="7" type="ORF">HMPREF2531_01862</name>
</gene>
<evidence type="ECO:0000256" key="4">
    <source>
        <dbReference type="ARBA" id="ARBA00022989"/>
    </source>
</evidence>
<reference evidence="7 8" key="1">
    <citation type="submission" date="2016-02" db="EMBL/GenBank/DDBJ databases">
        <authorList>
            <person name="Wen L."/>
            <person name="He K."/>
            <person name="Yang H."/>
        </authorList>
    </citation>
    <scope>NUCLEOTIDE SEQUENCE [LARGE SCALE GENOMIC DNA]</scope>
    <source>
        <strain evidence="7 8">KLE1704</strain>
    </source>
</reference>
<evidence type="ECO:0000256" key="5">
    <source>
        <dbReference type="ARBA" id="ARBA00023136"/>
    </source>
</evidence>
<dbReference type="NCBIfam" id="TIGR00813">
    <property type="entry name" value="sss"/>
    <property type="match status" value="1"/>
</dbReference>
<keyword evidence="4" id="KW-1133">Transmembrane helix</keyword>
<dbReference type="Gene3D" id="1.20.1730.10">
    <property type="entry name" value="Sodium/glucose cotransporter"/>
    <property type="match status" value="1"/>
</dbReference>
<dbReference type="CDD" id="cd10329">
    <property type="entry name" value="SLC5sbd_SGLT1-like"/>
    <property type="match status" value="1"/>
</dbReference>
<comment type="similarity">
    <text evidence="2 6">Belongs to the sodium:solute symporter (SSF) (TC 2.A.21) family.</text>
</comment>
<comment type="subcellular location">
    <subcellularLocation>
        <location evidence="1">Membrane</location>
        <topology evidence="1">Multi-pass membrane protein</topology>
    </subcellularLocation>
</comment>
<dbReference type="PANTHER" id="PTHR11819">
    <property type="entry name" value="SOLUTE CARRIER FAMILY 5"/>
    <property type="match status" value="1"/>
</dbReference>
<dbReference type="Proteomes" id="UP000070319">
    <property type="component" value="Unassembled WGS sequence"/>
</dbReference>
<proteinExistence type="inferred from homology"/>
<dbReference type="PROSITE" id="PS50283">
    <property type="entry name" value="NA_SOLUT_SYMP_3"/>
    <property type="match status" value="1"/>
</dbReference>
<dbReference type="PATRIC" id="fig|329854.7.peg.1896"/>
<evidence type="ECO:0000313" key="7">
    <source>
        <dbReference type="EMBL" id="KXT51609.1"/>
    </source>
</evidence>
<sequence length="564" mass="62204">MKIQSGIQKSIINGQNIISELSESPLFLQHEFKTINFYAMETFSISNLDLVIVLVYLAFIIWWGLKNGKSSDSQSYFLAGRSMPWWVVGLSLFAASISSTTLIGQSGDAYHTGIAVFNYNLTGIVVMVFFAVFLLPLYIKSGIFTIPEFLEKRFDRRSRYYFSAICIIGNIFLDAAGALYAAALIIKLILPDADLQLIIIVFAIIAASYTIPGGLSSAINAELIQAVILILGSILLTFYCFQQGGDYFYQLFASGDISVKLIRPLTDTATPWLGLIVGMPVLGIYFWANNQTLVQRVLSSKSVDEGRKGVLFTGFLTMLTLFIIAIPGVIARHLFPGLEKPDMVYPNMVLQLIPVGLLGIMLAALLSALTSTLSAILNSTSTLFTMDFYAQYNKNASSQKLVIIGKITSCVIIVAAALWAPQIGKFGSLLKYYQEMLSYIAPPVVAAFLLGVFNKRVNGNGAFAGLLSGLAIAVVMLFYKNEIFGDMHFLLIVPFLLTVSGIVIYLVSMCYSKPVAEKLVDTTFSMSELKAEFRANRALVWYKNYHSWAIVLLVLSVLIWIIFS</sequence>
<comment type="caution">
    <text evidence="7">The sequence shown here is derived from an EMBL/GenBank/DDBJ whole genome shotgun (WGS) entry which is preliminary data.</text>
</comment>
<dbReference type="AlphaFoldDB" id="A0A139LJJ3"/>
<protein>
    <submittedName>
        <fullName evidence="7">Transporter, SSS family</fullName>
    </submittedName>
</protein>
<dbReference type="PANTHER" id="PTHR11819:SF195">
    <property type="entry name" value="SODIUM_GLUCOSE COTRANSPORTER 4"/>
    <property type="match status" value="1"/>
</dbReference>
<accession>A0A139LJJ3</accession>
<evidence type="ECO:0000313" key="8">
    <source>
        <dbReference type="Proteomes" id="UP000070319"/>
    </source>
</evidence>
<name>A0A139LJJ3_9BACE</name>
<keyword evidence="5" id="KW-0472">Membrane</keyword>
<dbReference type="GO" id="GO:0005412">
    <property type="term" value="F:D-glucose:sodium symporter activity"/>
    <property type="evidence" value="ECO:0007669"/>
    <property type="project" value="TreeGrafter"/>
</dbReference>